<dbReference type="PANTHER" id="PTHR31040:SF1">
    <property type="entry name" value="NURIM"/>
    <property type="match status" value="1"/>
</dbReference>
<feature type="domain" description="NnrU" evidence="7">
    <location>
        <begin position="66"/>
        <end position="228"/>
    </location>
</feature>
<proteinExistence type="inferred from homology"/>
<protein>
    <submittedName>
        <fullName evidence="8">NnrU protein</fullName>
    </submittedName>
</protein>
<gene>
    <name evidence="8" type="ORF">Pla163_37210</name>
</gene>
<keyword evidence="9" id="KW-1185">Reference proteome</keyword>
<dbReference type="PANTHER" id="PTHR31040">
    <property type="entry name" value="NURIM"/>
    <property type="match status" value="1"/>
</dbReference>
<organism evidence="8 9">
    <name type="scientific">Rohdeia mirabilis</name>
    <dbReference type="NCBI Taxonomy" id="2528008"/>
    <lineage>
        <taxon>Bacteria</taxon>
        <taxon>Pseudomonadati</taxon>
        <taxon>Planctomycetota</taxon>
        <taxon>Planctomycetia</taxon>
        <taxon>Planctomycetia incertae sedis</taxon>
        <taxon>Rohdeia</taxon>
    </lineage>
</organism>
<comment type="subcellular location">
    <subcellularLocation>
        <location evidence="1">Membrane</location>
        <topology evidence="1">Multi-pass membrane protein</topology>
    </subcellularLocation>
</comment>
<dbReference type="Pfam" id="PF07298">
    <property type="entry name" value="NnrU"/>
    <property type="match status" value="1"/>
</dbReference>
<dbReference type="InterPro" id="IPR009915">
    <property type="entry name" value="NnrU_dom"/>
</dbReference>
<feature type="transmembrane region" description="Helical" evidence="6">
    <location>
        <begin position="134"/>
        <end position="159"/>
    </location>
</feature>
<comment type="similarity">
    <text evidence="2">Belongs to the nurim family.</text>
</comment>
<evidence type="ECO:0000256" key="6">
    <source>
        <dbReference type="SAM" id="Phobius"/>
    </source>
</evidence>
<evidence type="ECO:0000256" key="3">
    <source>
        <dbReference type="ARBA" id="ARBA00022692"/>
    </source>
</evidence>
<evidence type="ECO:0000259" key="7">
    <source>
        <dbReference type="Pfam" id="PF07298"/>
    </source>
</evidence>
<feature type="transmembrane region" description="Helical" evidence="6">
    <location>
        <begin position="52"/>
        <end position="72"/>
    </location>
</feature>
<dbReference type="Proteomes" id="UP000319342">
    <property type="component" value="Chromosome"/>
</dbReference>
<accession>A0A518D516</accession>
<dbReference type="RefSeq" id="WP_145192058.1">
    <property type="nucleotide sequence ID" value="NZ_CP036290.1"/>
</dbReference>
<dbReference type="OrthoDB" id="9789029at2"/>
<evidence type="ECO:0000313" key="8">
    <source>
        <dbReference type="EMBL" id="QDU86570.1"/>
    </source>
</evidence>
<dbReference type="InterPro" id="IPR033580">
    <property type="entry name" value="Nurim-like"/>
</dbReference>
<evidence type="ECO:0000256" key="2">
    <source>
        <dbReference type="ARBA" id="ARBA00010631"/>
    </source>
</evidence>
<keyword evidence="3 6" id="KW-0812">Transmembrane</keyword>
<dbReference type="GO" id="GO:0016020">
    <property type="term" value="C:membrane"/>
    <property type="evidence" value="ECO:0007669"/>
    <property type="project" value="UniProtKB-SubCell"/>
</dbReference>
<evidence type="ECO:0000256" key="4">
    <source>
        <dbReference type="ARBA" id="ARBA00022989"/>
    </source>
</evidence>
<dbReference type="AlphaFoldDB" id="A0A518D516"/>
<feature type="transmembrane region" description="Helical" evidence="6">
    <location>
        <begin position="19"/>
        <end position="46"/>
    </location>
</feature>
<feature type="transmembrane region" description="Helical" evidence="6">
    <location>
        <begin position="93"/>
        <end position="114"/>
    </location>
</feature>
<dbReference type="EMBL" id="CP036290">
    <property type="protein sequence ID" value="QDU86570.1"/>
    <property type="molecule type" value="Genomic_DNA"/>
</dbReference>
<evidence type="ECO:0000313" key="9">
    <source>
        <dbReference type="Proteomes" id="UP000319342"/>
    </source>
</evidence>
<name>A0A518D516_9BACT</name>
<keyword evidence="5 6" id="KW-0472">Membrane</keyword>
<dbReference type="Gene3D" id="1.20.120.1630">
    <property type="match status" value="1"/>
</dbReference>
<feature type="transmembrane region" description="Helical" evidence="6">
    <location>
        <begin position="205"/>
        <end position="224"/>
    </location>
</feature>
<sequence>MTTTHHPVRTRSFAPALHLCLAVCAYGLGVTGLVALIVTSFGLYSFQWSPNVASTVTGGLLLDAGLLALFGIQHTIMARPGFKQWWTGVVPAALERSIFVALSGALLLLILWGWQPMGATVWQLDASWARTALFVLQGAGWTYLLAATFAVDHFHLFGLTQPWRALNGRSPAEPVFRRRLMYRFDRHPIMTGVLVGLWATPHMRADTLALAGLFTLYIVVGVAIEERELVRAHGTTYLRYRDDVRSVVPSVHALARRVRADV</sequence>
<reference evidence="8 9" key="1">
    <citation type="submission" date="2019-02" db="EMBL/GenBank/DDBJ databases">
        <title>Deep-cultivation of Planctomycetes and their phenomic and genomic characterization uncovers novel biology.</title>
        <authorList>
            <person name="Wiegand S."/>
            <person name="Jogler M."/>
            <person name="Boedeker C."/>
            <person name="Pinto D."/>
            <person name="Vollmers J."/>
            <person name="Rivas-Marin E."/>
            <person name="Kohn T."/>
            <person name="Peeters S.H."/>
            <person name="Heuer A."/>
            <person name="Rast P."/>
            <person name="Oberbeckmann S."/>
            <person name="Bunk B."/>
            <person name="Jeske O."/>
            <person name="Meyerdierks A."/>
            <person name="Storesund J.E."/>
            <person name="Kallscheuer N."/>
            <person name="Luecker S."/>
            <person name="Lage O.M."/>
            <person name="Pohl T."/>
            <person name="Merkel B.J."/>
            <person name="Hornburger P."/>
            <person name="Mueller R.-W."/>
            <person name="Bruemmer F."/>
            <person name="Labrenz M."/>
            <person name="Spormann A.M."/>
            <person name="Op den Camp H."/>
            <person name="Overmann J."/>
            <person name="Amann R."/>
            <person name="Jetten M.S.M."/>
            <person name="Mascher T."/>
            <person name="Medema M.H."/>
            <person name="Devos D.P."/>
            <person name="Kaster A.-K."/>
            <person name="Ovreas L."/>
            <person name="Rohde M."/>
            <person name="Galperin M.Y."/>
            <person name="Jogler C."/>
        </authorList>
    </citation>
    <scope>NUCLEOTIDE SEQUENCE [LARGE SCALE GENOMIC DNA]</scope>
    <source>
        <strain evidence="8 9">Pla163</strain>
    </source>
</reference>
<keyword evidence="4 6" id="KW-1133">Transmembrane helix</keyword>
<evidence type="ECO:0000256" key="1">
    <source>
        <dbReference type="ARBA" id="ARBA00004141"/>
    </source>
</evidence>
<evidence type="ECO:0000256" key="5">
    <source>
        <dbReference type="ARBA" id="ARBA00023136"/>
    </source>
</evidence>